<evidence type="ECO:0000313" key="1">
    <source>
        <dbReference type="EMBL" id="KAF9515611.1"/>
    </source>
</evidence>
<dbReference type="AlphaFoldDB" id="A0A9P6B3H1"/>
<proteinExistence type="predicted"/>
<keyword evidence="2" id="KW-1185">Reference proteome</keyword>
<reference evidence="1" key="1">
    <citation type="journal article" date="2020" name="Nat. Commun.">
        <title>Large-scale genome sequencing of mycorrhizal fungi provides insights into the early evolution of symbiotic traits.</title>
        <authorList>
            <person name="Miyauchi S."/>
            <person name="Kiss E."/>
            <person name="Kuo A."/>
            <person name="Drula E."/>
            <person name="Kohler A."/>
            <person name="Sanchez-Garcia M."/>
            <person name="Morin E."/>
            <person name="Andreopoulos B."/>
            <person name="Barry K.W."/>
            <person name="Bonito G."/>
            <person name="Buee M."/>
            <person name="Carver A."/>
            <person name="Chen C."/>
            <person name="Cichocki N."/>
            <person name="Clum A."/>
            <person name="Culley D."/>
            <person name="Crous P.W."/>
            <person name="Fauchery L."/>
            <person name="Girlanda M."/>
            <person name="Hayes R.D."/>
            <person name="Keri Z."/>
            <person name="LaButti K."/>
            <person name="Lipzen A."/>
            <person name="Lombard V."/>
            <person name="Magnuson J."/>
            <person name="Maillard F."/>
            <person name="Murat C."/>
            <person name="Nolan M."/>
            <person name="Ohm R.A."/>
            <person name="Pangilinan J."/>
            <person name="Pereira M.F."/>
            <person name="Perotto S."/>
            <person name="Peter M."/>
            <person name="Pfister S."/>
            <person name="Riley R."/>
            <person name="Sitrit Y."/>
            <person name="Stielow J.B."/>
            <person name="Szollosi G."/>
            <person name="Zifcakova L."/>
            <person name="Stursova M."/>
            <person name="Spatafora J.W."/>
            <person name="Tedersoo L."/>
            <person name="Vaario L.M."/>
            <person name="Yamada A."/>
            <person name="Yan M."/>
            <person name="Wang P."/>
            <person name="Xu J."/>
            <person name="Bruns T."/>
            <person name="Baldrian P."/>
            <person name="Vilgalys R."/>
            <person name="Dunand C."/>
            <person name="Henrissat B."/>
            <person name="Grigoriev I.V."/>
            <person name="Hibbett D."/>
            <person name="Nagy L.G."/>
            <person name="Martin F.M."/>
        </authorList>
    </citation>
    <scope>NUCLEOTIDE SEQUENCE</scope>
    <source>
        <strain evidence="1">UP504</strain>
    </source>
</reference>
<comment type="caution">
    <text evidence="1">The sequence shown here is derived from an EMBL/GenBank/DDBJ whole genome shotgun (WGS) entry which is preliminary data.</text>
</comment>
<accession>A0A9P6B3H1</accession>
<evidence type="ECO:0000313" key="2">
    <source>
        <dbReference type="Proteomes" id="UP000886523"/>
    </source>
</evidence>
<sequence>MIPVQRMIPPSALKPVMFSLQKKEGRNVLLDDLDPAMNGISFRIDYGSGSQLDIEGFEVTSQGNFDGVEIILPETKPLGDKVPLRLFHSIDGLGKQSTVICSGTIAGYSARAYHP</sequence>
<organism evidence="1 2">
    <name type="scientific">Hydnum rufescens UP504</name>
    <dbReference type="NCBI Taxonomy" id="1448309"/>
    <lineage>
        <taxon>Eukaryota</taxon>
        <taxon>Fungi</taxon>
        <taxon>Dikarya</taxon>
        <taxon>Basidiomycota</taxon>
        <taxon>Agaricomycotina</taxon>
        <taxon>Agaricomycetes</taxon>
        <taxon>Cantharellales</taxon>
        <taxon>Hydnaceae</taxon>
        <taxon>Hydnum</taxon>
    </lineage>
</organism>
<gene>
    <name evidence="1" type="ORF">BS47DRAFT_772646</name>
</gene>
<protein>
    <submittedName>
        <fullName evidence="1">Uncharacterized protein</fullName>
    </submittedName>
</protein>
<dbReference type="EMBL" id="MU128948">
    <property type="protein sequence ID" value="KAF9515611.1"/>
    <property type="molecule type" value="Genomic_DNA"/>
</dbReference>
<dbReference type="Proteomes" id="UP000886523">
    <property type="component" value="Unassembled WGS sequence"/>
</dbReference>
<name>A0A9P6B3H1_9AGAM</name>